<protein>
    <submittedName>
        <fullName evidence="3">Uncharacterized protein</fullName>
    </submittedName>
</protein>
<organism evidence="3 4">
    <name type="scientific">Etheostoma spectabile</name>
    <name type="common">orangethroat darter</name>
    <dbReference type="NCBI Taxonomy" id="54343"/>
    <lineage>
        <taxon>Eukaryota</taxon>
        <taxon>Metazoa</taxon>
        <taxon>Chordata</taxon>
        <taxon>Craniata</taxon>
        <taxon>Vertebrata</taxon>
        <taxon>Euteleostomi</taxon>
        <taxon>Actinopterygii</taxon>
        <taxon>Neopterygii</taxon>
        <taxon>Teleostei</taxon>
        <taxon>Neoteleostei</taxon>
        <taxon>Acanthomorphata</taxon>
        <taxon>Eupercaria</taxon>
        <taxon>Perciformes</taxon>
        <taxon>Percoidei</taxon>
        <taxon>Percidae</taxon>
        <taxon>Etheostomatinae</taxon>
        <taxon>Etheostoma</taxon>
    </lineage>
</organism>
<accession>A0A5J5DJB9</accession>
<keyword evidence="2" id="KW-0472">Membrane</keyword>
<comment type="caution">
    <text evidence="3">The sequence shown here is derived from an EMBL/GenBank/DDBJ whole genome shotgun (WGS) entry which is preliminary data.</text>
</comment>
<feature type="compositionally biased region" description="Pro residues" evidence="1">
    <location>
        <begin position="1"/>
        <end position="11"/>
    </location>
</feature>
<feature type="compositionally biased region" description="Basic residues" evidence="1">
    <location>
        <begin position="14"/>
        <end position="23"/>
    </location>
</feature>
<gene>
    <name evidence="3" type="ORF">FQN60_009537</name>
</gene>
<dbReference type="EMBL" id="VOFY01000004">
    <property type="protein sequence ID" value="KAA8593421.1"/>
    <property type="molecule type" value="Genomic_DNA"/>
</dbReference>
<evidence type="ECO:0000256" key="2">
    <source>
        <dbReference type="SAM" id="Phobius"/>
    </source>
</evidence>
<proteinExistence type="predicted"/>
<reference evidence="3 4" key="1">
    <citation type="submission" date="2019-08" db="EMBL/GenBank/DDBJ databases">
        <title>A chromosome-level genome assembly, high-density linkage maps, and genome scans reveal the genomic architecture of hybrid incompatibilities underlying speciation via character displacement in darters (Percidae: Etheostominae).</title>
        <authorList>
            <person name="Moran R.L."/>
            <person name="Catchen J.M."/>
            <person name="Fuller R.C."/>
        </authorList>
    </citation>
    <scope>NUCLEOTIDE SEQUENCE [LARGE SCALE GENOMIC DNA]</scope>
    <source>
        <strain evidence="3">EspeVRDwgs_2016</strain>
        <tissue evidence="3">Muscle</tissue>
    </source>
</reference>
<keyword evidence="2" id="KW-1133">Transmembrane helix</keyword>
<feature type="transmembrane region" description="Helical" evidence="2">
    <location>
        <begin position="63"/>
        <end position="85"/>
    </location>
</feature>
<sequence length="100" mass="11537">MTPYPPHPPPRSIMCRRKRRRWRGGSARAGRRERTLRNDVRFSYHVRSSSAKKDLELTCTKVAIFNCSCFCCILVTRALTLSLFINNLSGKLKKNPVTKL</sequence>
<dbReference type="AlphaFoldDB" id="A0A5J5DJB9"/>
<dbReference type="Proteomes" id="UP000327493">
    <property type="component" value="Chromosome 4"/>
</dbReference>
<evidence type="ECO:0000256" key="1">
    <source>
        <dbReference type="SAM" id="MobiDB-lite"/>
    </source>
</evidence>
<name>A0A5J5DJB9_9PERO</name>
<evidence type="ECO:0000313" key="4">
    <source>
        <dbReference type="Proteomes" id="UP000327493"/>
    </source>
</evidence>
<feature type="region of interest" description="Disordered" evidence="1">
    <location>
        <begin position="1"/>
        <end position="30"/>
    </location>
</feature>
<evidence type="ECO:0000313" key="3">
    <source>
        <dbReference type="EMBL" id="KAA8593421.1"/>
    </source>
</evidence>
<keyword evidence="4" id="KW-1185">Reference proteome</keyword>
<keyword evidence="2" id="KW-0812">Transmembrane</keyword>